<dbReference type="Gene3D" id="1.10.510.10">
    <property type="entry name" value="Transferase(Phosphotransferase) domain 1"/>
    <property type="match status" value="1"/>
</dbReference>
<evidence type="ECO:0000256" key="1">
    <source>
        <dbReference type="SAM" id="MobiDB-lite"/>
    </source>
</evidence>
<evidence type="ECO:0000313" key="2">
    <source>
        <dbReference type="EMBL" id="QHR78441.1"/>
    </source>
</evidence>
<proteinExistence type="predicted"/>
<feature type="compositionally biased region" description="Polar residues" evidence="1">
    <location>
        <begin position="31"/>
        <end position="56"/>
    </location>
</feature>
<feature type="compositionally biased region" description="Low complexity" evidence="1">
    <location>
        <begin position="299"/>
        <end position="365"/>
    </location>
</feature>
<feature type="region of interest" description="Disordered" evidence="1">
    <location>
        <begin position="78"/>
        <end position="180"/>
    </location>
</feature>
<protein>
    <recommendedName>
        <fullName evidence="4">Protein kinase domain-containing protein</fullName>
    </recommendedName>
</protein>
<reference evidence="2" key="1">
    <citation type="journal article" date="2020" name="Arch. Virol.">
        <title>Complete genome sequence and analysis of a novel lymphocystivirus detected in whitemouth croaker (Micropogonias furnieri): lymphocystis disease virus 4.</title>
        <authorList>
            <person name="Doszpoly A."/>
            <person name="Kajan G.L."/>
            <person name="Puentes R."/>
            <person name="Perretta A."/>
        </authorList>
    </citation>
    <scope>NUCLEOTIDE SEQUENCE</scope>
    <source>
        <strain evidence="2">LCDV-WC</strain>
    </source>
</reference>
<dbReference type="InterPro" id="IPR011009">
    <property type="entry name" value="Kinase-like_dom_sf"/>
</dbReference>
<evidence type="ECO:0008006" key="4">
    <source>
        <dbReference type="Google" id="ProtNLM"/>
    </source>
</evidence>
<accession>A0A6B9XMI1</accession>
<sequence length="758" mass="85069">MRSSTKSSKIKNPTIFGKPPESKSSGKKQLKNLNQSQYPSNFSTFGTNQHPFFGNNQISNNFSPFGAPIYSPFGTVQQPGYNPFGSNQQQPGYNPFGSNQQQPGYNPFGSNQQQPGYNPFGSNQQQPGYNPFGSNQQQPGYNPFGSNQQQPGYNPFGGSNFGFQPQPQYEAKPPEITTEKDDDYKNLLLEDLNLTSDILTDDESSDESFLPDDEKPSTSHQNVIPLIVQEASKAKKATNKSGNSNLPVVTSILKSSQLNETDVKTPPIKTNVTQNLPVTAKVKHQPPSKTTTVIPPPTTNATVTSLPTTNTTVTPSPITNTTVTSSPITNTTVTPSPITNTTVTPSPITNTTVMPSPTTNTTVKPSPTTLDYVQVENFEDVYARIKYMNIINGYLKRNHAVLTDCNLTAVKSIAQTERYKMYHVKFKSFYFGCKQTKFKPQKIDFFKDLTGWNNWPDQKTKPPEVVVQHILNDIMFNGESQNLLLSAGIEYLCNKCDAEYVCYNFFTEAVDCVLTESFLTNMTTIEKESIFVQLLCTLAVLHFKYGIVHSNIKLENIALKAVSISSNYFKYVIGDRSFYVKNTGYIPLLCNFDRAYSVHPDYSSSEYYGTRNVIVEKTGLKASWGSRAGREYKQNPLKISKKVTFDTTGKFLALEPNTSKIPWTDGQEGTFNRVYDQNKENIDLKNLRKHPAEDFFRDIDALLKIFAPYEKLKIGNDKNKILYGLTGLRYLFADLTAAYLFPEIGDYGLYEREYKYTF</sequence>
<dbReference type="RefSeq" id="YP_010087982.1">
    <property type="nucleotide sequence ID" value="NC_055603.1"/>
</dbReference>
<dbReference type="SUPFAM" id="SSF56112">
    <property type="entry name" value="Protein kinase-like (PK-like)"/>
    <property type="match status" value="1"/>
</dbReference>
<dbReference type="Proteomes" id="UP000678193">
    <property type="component" value="Segment"/>
</dbReference>
<dbReference type="GeneID" id="65103315"/>
<name>A0A6B9XMI1_9VIRU</name>
<feature type="compositionally biased region" description="Acidic residues" evidence="1">
    <location>
        <begin position="199"/>
        <end position="211"/>
    </location>
</feature>
<feature type="compositionally biased region" description="Polar residues" evidence="1">
    <location>
        <begin position="78"/>
        <end position="152"/>
    </location>
</feature>
<feature type="region of interest" description="Disordered" evidence="1">
    <location>
        <begin position="1"/>
        <end position="56"/>
    </location>
</feature>
<dbReference type="EMBL" id="MN803438">
    <property type="protein sequence ID" value="QHR78441.1"/>
    <property type="molecule type" value="Genomic_DNA"/>
</dbReference>
<organism evidence="2 3">
    <name type="scientific">Lymphocystis disease virus 4</name>
    <dbReference type="NCBI Taxonomy" id="2704413"/>
    <lineage>
        <taxon>Viruses</taxon>
        <taxon>Varidnaviria</taxon>
        <taxon>Bamfordvirae</taxon>
        <taxon>Nucleocytoviricota</taxon>
        <taxon>Megaviricetes</taxon>
        <taxon>Pimascovirales</taxon>
        <taxon>Pimascovirales incertae sedis</taxon>
        <taxon>Iridoviridae</taxon>
        <taxon>Alphairidovirinae</taxon>
        <taxon>Lymphocystivirus</taxon>
        <taxon>Lymphocystivirus micropogonias1</taxon>
    </lineage>
</organism>
<evidence type="ECO:0000313" key="3">
    <source>
        <dbReference type="Proteomes" id="UP000678193"/>
    </source>
</evidence>
<dbReference type="KEGG" id="vg:65103315"/>
<keyword evidence="3" id="KW-1185">Reference proteome</keyword>
<feature type="region of interest" description="Disordered" evidence="1">
    <location>
        <begin position="282"/>
        <end position="365"/>
    </location>
</feature>
<feature type="region of interest" description="Disordered" evidence="1">
    <location>
        <begin position="198"/>
        <end position="220"/>
    </location>
</feature>
<dbReference type="Gene3D" id="2.160.10.20">
    <property type="entry name" value="Insect antifreeze protein"/>
    <property type="match status" value="1"/>
</dbReference>
<feature type="compositionally biased region" description="Polar residues" evidence="1">
    <location>
        <begin position="1"/>
        <end position="11"/>
    </location>
</feature>